<reference evidence="3" key="1">
    <citation type="submission" date="2020-11" db="EMBL/GenBank/DDBJ databases">
        <authorList>
            <person name="Tran Van P."/>
        </authorList>
    </citation>
    <scope>NUCLEOTIDE SEQUENCE</scope>
</reference>
<feature type="region of interest" description="Disordered" evidence="1">
    <location>
        <begin position="188"/>
        <end position="215"/>
    </location>
</feature>
<feature type="domain" description="DUF7153" evidence="2">
    <location>
        <begin position="317"/>
        <end position="493"/>
    </location>
</feature>
<dbReference type="AlphaFoldDB" id="A0A7R8XKI6"/>
<feature type="region of interest" description="Disordered" evidence="1">
    <location>
        <begin position="91"/>
        <end position="113"/>
    </location>
</feature>
<proteinExistence type="predicted"/>
<feature type="region of interest" description="Disordered" evidence="1">
    <location>
        <begin position="277"/>
        <end position="296"/>
    </location>
</feature>
<sequence>MSLLYMKSFREEGAKKRSGGIMGTSSHKKNASSGFFSAIASSSSSSSHGPSRFPHQFTRCDSPPGFLDEDCPHHNVNRNIRTHLFFPMTSHHADHQPTPSADANRKHKTRRTAGVLKLNRSTSECHEYLIDNSPSASNRKECFKGSKSVSFRNSRQLKYRTLRCGYPESDVEEDDEGWKSPDGIRWVKTLNSNSTNNNNSNGERGDEDEEEPSSLHDKDCFIFPINQLARFLPFGVPVPREGGSGSMHGGGSFNMMKMEDPGISLVVNALPGSVIPENSSVSSGHSEASNSNPNSISLLMQGASRLVDKVQEEGLAQDGVLLMSMERSAMYPFVSYYSVDRRRHDPEEVSNQVLDDALREFDSLDPRHHVVDHFDEVAIICKPPVTLQATTDKPGKRSSGFIVSIFRVLPGSDGEKFERHWLDWTGARLLYLSLPECVGLRKMSLLKSSGNRGHVFYLLLVECSRLIENVVYGAQLLPSLRARLCGYTGIYRVVKSFSNVEPPEVS</sequence>
<dbReference type="Proteomes" id="UP000677054">
    <property type="component" value="Unassembled WGS sequence"/>
</dbReference>
<protein>
    <recommendedName>
        <fullName evidence="2">DUF7153 domain-containing protein</fullName>
    </recommendedName>
</protein>
<dbReference type="Pfam" id="PF23672">
    <property type="entry name" value="DUF7153"/>
    <property type="match status" value="1"/>
</dbReference>
<evidence type="ECO:0000256" key="1">
    <source>
        <dbReference type="SAM" id="MobiDB-lite"/>
    </source>
</evidence>
<gene>
    <name evidence="3" type="ORF">DSTB1V02_LOCUS8878</name>
</gene>
<dbReference type="OrthoDB" id="6060890at2759"/>
<dbReference type="PANTHER" id="PTHR22198:SF1">
    <property type="entry name" value="FERM DOMAIN-CONTAINING PROTEIN"/>
    <property type="match status" value="1"/>
</dbReference>
<dbReference type="EMBL" id="LR901648">
    <property type="protein sequence ID" value="CAD7249077.1"/>
    <property type="molecule type" value="Genomic_DNA"/>
</dbReference>
<accession>A0A7R8XKI6</accession>
<evidence type="ECO:0000313" key="4">
    <source>
        <dbReference type="Proteomes" id="UP000677054"/>
    </source>
</evidence>
<name>A0A7R8XKI6_9CRUS</name>
<evidence type="ECO:0000313" key="3">
    <source>
        <dbReference type="EMBL" id="CAD7249077.1"/>
    </source>
</evidence>
<dbReference type="EMBL" id="CAJPEV010002131">
    <property type="protein sequence ID" value="CAG0895780.1"/>
    <property type="molecule type" value="Genomic_DNA"/>
</dbReference>
<dbReference type="InterPro" id="IPR055577">
    <property type="entry name" value="DUF7153"/>
</dbReference>
<feature type="compositionally biased region" description="Low complexity" evidence="1">
    <location>
        <begin position="191"/>
        <end position="202"/>
    </location>
</feature>
<organism evidence="3">
    <name type="scientific">Darwinula stevensoni</name>
    <dbReference type="NCBI Taxonomy" id="69355"/>
    <lineage>
        <taxon>Eukaryota</taxon>
        <taxon>Metazoa</taxon>
        <taxon>Ecdysozoa</taxon>
        <taxon>Arthropoda</taxon>
        <taxon>Crustacea</taxon>
        <taxon>Oligostraca</taxon>
        <taxon>Ostracoda</taxon>
        <taxon>Podocopa</taxon>
        <taxon>Podocopida</taxon>
        <taxon>Darwinulocopina</taxon>
        <taxon>Darwinuloidea</taxon>
        <taxon>Darwinulidae</taxon>
        <taxon>Darwinula</taxon>
    </lineage>
</organism>
<keyword evidence="4" id="KW-1185">Reference proteome</keyword>
<dbReference type="PANTHER" id="PTHR22198">
    <property type="entry name" value="FERM DOMAIN-CONTAINING PROTEIN"/>
    <property type="match status" value="1"/>
</dbReference>
<evidence type="ECO:0000259" key="2">
    <source>
        <dbReference type="Pfam" id="PF23672"/>
    </source>
</evidence>